<gene>
    <name evidence="10" type="ORF">ACFO6Q_07915</name>
</gene>
<dbReference type="InterPro" id="IPR050250">
    <property type="entry name" value="Macrolide_Exporter_MacB"/>
</dbReference>
<name>A0ABV9QTX1_9GAMM</name>
<dbReference type="PANTHER" id="PTHR30572:SF4">
    <property type="entry name" value="ABC TRANSPORTER PERMEASE YTRF"/>
    <property type="match status" value="1"/>
</dbReference>
<proteinExistence type="inferred from homology"/>
<organism evidence="10 11">
    <name type="scientific">Dokdonella ginsengisoli</name>
    <dbReference type="NCBI Taxonomy" id="363846"/>
    <lineage>
        <taxon>Bacteria</taxon>
        <taxon>Pseudomonadati</taxon>
        <taxon>Pseudomonadota</taxon>
        <taxon>Gammaproteobacteria</taxon>
        <taxon>Lysobacterales</taxon>
        <taxon>Rhodanobacteraceae</taxon>
        <taxon>Dokdonella</taxon>
    </lineage>
</organism>
<keyword evidence="5 7" id="KW-0472">Membrane</keyword>
<keyword evidence="3 7" id="KW-0812">Transmembrane</keyword>
<dbReference type="Pfam" id="PF12704">
    <property type="entry name" value="MacB_PCD"/>
    <property type="match status" value="2"/>
</dbReference>
<protein>
    <submittedName>
        <fullName evidence="10">ADOP family duplicated permease</fullName>
    </submittedName>
</protein>
<dbReference type="Proteomes" id="UP001595886">
    <property type="component" value="Unassembled WGS sequence"/>
</dbReference>
<feature type="transmembrane region" description="Helical" evidence="7">
    <location>
        <begin position="271"/>
        <end position="292"/>
    </location>
</feature>
<evidence type="ECO:0000256" key="5">
    <source>
        <dbReference type="ARBA" id="ARBA00023136"/>
    </source>
</evidence>
<evidence type="ECO:0000256" key="4">
    <source>
        <dbReference type="ARBA" id="ARBA00022989"/>
    </source>
</evidence>
<evidence type="ECO:0000256" key="3">
    <source>
        <dbReference type="ARBA" id="ARBA00022692"/>
    </source>
</evidence>
<dbReference type="EMBL" id="JBHSHD010000007">
    <property type="protein sequence ID" value="MFC4820246.1"/>
    <property type="molecule type" value="Genomic_DNA"/>
</dbReference>
<evidence type="ECO:0000259" key="9">
    <source>
        <dbReference type="Pfam" id="PF12704"/>
    </source>
</evidence>
<keyword evidence="4 7" id="KW-1133">Transmembrane helix</keyword>
<evidence type="ECO:0000313" key="11">
    <source>
        <dbReference type="Proteomes" id="UP001595886"/>
    </source>
</evidence>
<evidence type="ECO:0000313" key="10">
    <source>
        <dbReference type="EMBL" id="MFC4820246.1"/>
    </source>
</evidence>
<feature type="transmembrane region" description="Helical" evidence="7">
    <location>
        <begin position="416"/>
        <end position="436"/>
    </location>
</feature>
<feature type="domain" description="ABC3 transporter permease C-terminal" evidence="8">
    <location>
        <begin position="274"/>
        <end position="393"/>
    </location>
</feature>
<dbReference type="NCBIfam" id="TIGR03434">
    <property type="entry name" value="ADOP"/>
    <property type="match status" value="1"/>
</dbReference>
<feature type="transmembrane region" description="Helical" evidence="7">
    <location>
        <begin position="21"/>
        <end position="43"/>
    </location>
</feature>
<reference evidence="11" key="1">
    <citation type="journal article" date="2019" name="Int. J. Syst. Evol. Microbiol.">
        <title>The Global Catalogue of Microorganisms (GCM) 10K type strain sequencing project: providing services to taxonomists for standard genome sequencing and annotation.</title>
        <authorList>
            <consortium name="The Broad Institute Genomics Platform"/>
            <consortium name="The Broad Institute Genome Sequencing Center for Infectious Disease"/>
            <person name="Wu L."/>
            <person name="Ma J."/>
        </authorList>
    </citation>
    <scope>NUCLEOTIDE SEQUENCE [LARGE SCALE GENOMIC DNA]</scope>
    <source>
        <strain evidence="11">CCUG 30340</strain>
    </source>
</reference>
<feature type="transmembrane region" description="Helical" evidence="7">
    <location>
        <begin position="324"/>
        <end position="345"/>
    </location>
</feature>
<dbReference type="RefSeq" id="WP_380020085.1">
    <property type="nucleotide sequence ID" value="NZ_JBHSHD010000007.1"/>
</dbReference>
<dbReference type="InterPro" id="IPR017800">
    <property type="entry name" value="ADOP"/>
</dbReference>
<accession>A0ABV9QTX1</accession>
<evidence type="ECO:0000256" key="7">
    <source>
        <dbReference type="SAM" id="Phobius"/>
    </source>
</evidence>
<evidence type="ECO:0000259" key="8">
    <source>
        <dbReference type="Pfam" id="PF02687"/>
    </source>
</evidence>
<comment type="subcellular location">
    <subcellularLocation>
        <location evidence="1">Cell membrane</location>
        <topology evidence="1">Multi-pass membrane protein</topology>
    </subcellularLocation>
</comment>
<keyword evidence="2" id="KW-1003">Cell membrane</keyword>
<comment type="similarity">
    <text evidence="6">Belongs to the ABC-4 integral membrane protein family.</text>
</comment>
<feature type="transmembrane region" description="Helical" evidence="7">
    <location>
        <begin position="365"/>
        <end position="386"/>
    </location>
</feature>
<dbReference type="InterPro" id="IPR025857">
    <property type="entry name" value="MacB_PCD"/>
</dbReference>
<evidence type="ECO:0000256" key="2">
    <source>
        <dbReference type="ARBA" id="ARBA00022475"/>
    </source>
</evidence>
<comment type="caution">
    <text evidence="10">The sequence shown here is derived from an EMBL/GenBank/DDBJ whole genome shotgun (WGS) entry which is preliminary data.</text>
</comment>
<feature type="domain" description="MacB-like periplasmic core" evidence="9">
    <location>
        <begin position="23"/>
        <end position="233"/>
    </location>
</feature>
<evidence type="ECO:0000256" key="1">
    <source>
        <dbReference type="ARBA" id="ARBA00004651"/>
    </source>
</evidence>
<feature type="transmembrane region" description="Helical" evidence="7">
    <location>
        <begin position="686"/>
        <end position="711"/>
    </location>
</feature>
<feature type="transmembrane region" description="Helical" evidence="7">
    <location>
        <begin position="774"/>
        <end position="796"/>
    </location>
</feature>
<feature type="domain" description="ABC3 transporter permease C-terminal" evidence="8">
    <location>
        <begin position="690"/>
        <end position="803"/>
    </location>
</feature>
<feature type="domain" description="MacB-like periplasmic core" evidence="9">
    <location>
        <begin position="487"/>
        <end position="629"/>
    </location>
</feature>
<dbReference type="PANTHER" id="PTHR30572">
    <property type="entry name" value="MEMBRANE COMPONENT OF TRANSPORTER-RELATED"/>
    <property type="match status" value="1"/>
</dbReference>
<dbReference type="Pfam" id="PF02687">
    <property type="entry name" value="FtsX"/>
    <property type="match status" value="2"/>
</dbReference>
<dbReference type="InterPro" id="IPR003838">
    <property type="entry name" value="ABC3_permease_C"/>
</dbReference>
<keyword evidence="11" id="KW-1185">Reference proteome</keyword>
<feature type="transmembrane region" description="Helical" evidence="7">
    <location>
        <begin position="742"/>
        <end position="762"/>
    </location>
</feature>
<evidence type="ECO:0000256" key="6">
    <source>
        <dbReference type="ARBA" id="ARBA00038076"/>
    </source>
</evidence>
<sequence length="810" mass="85865">MNALARDLRHAARTLLMRPTFFLTAVLTLTLGIGAVAAIFTVYDAVLLKPLPFAHADRIVRVTREQPPASRSTISAQAFEEWRERSGEAFDAIGAFVVETRNLTSAGEAQRLTVYKVTPGFWNVFGQPVALGRAFGDAEEQHNERVVVLGDALWRTRFGGDAAVIGRDIALNGESFRVVGVAAATFRYPADAQVWIPTFLPGNTTRTRGMNYLRPVARLRDGVSLAQAKAVMRGISDWQARTYPDEHAGMSAGVTPLKDLLSGDVRRPLQMLLIAAALVLLIACANLANLMLARGQTREHELALRSALGAGQTRLVRQVLAESLLIAIAGAAAGLALARPAIVALTALAPDLLPAYNAPAIDLRVIATTAAVALATLLLFGLLPAWRAAQSDPLHALRGASRSQTGSRAQVRARSALVSAEIALALTLLAGASLLIGSLRQLGKVESGIGSPQVLTAAFSVSLPAQQPGDVAEEWAARAIGQLAPRLDAIEQRLRALPGVAAVALANRLPASGDWGWNSRFTIPGRALDDKALAEYRFVSADYFRTFGIPVEAGRAFTATDGAASLYPTEVLVNQAFADRYLAGSDPLSQTITIFGDQPKRIVGVVGNVRQAGLDQPPNTEVYFPVSKSAVGDLVLAIQVEGDALAYAEPLRRAMREIAPDVPVYSIRTMDEVTGVTQRLREFNMILMSAFAAVALLLAAIGLYGVIAFSVGRRRREIGVRQALGAAGGDIRRLILGDGLRMIVPGIALGLLGALALGRLIAAQLYGVGAADPWVLGGTAMFLAAAALAACAIPVLHASRVPPMEALRNE</sequence>